<dbReference type="EMBL" id="JABBWM010000026">
    <property type="protein sequence ID" value="KAG2108750.1"/>
    <property type="molecule type" value="Genomic_DNA"/>
</dbReference>
<accession>A0A9P7F6V1</accession>
<proteinExistence type="predicted"/>
<evidence type="ECO:0000313" key="3">
    <source>
        <dbReference type="Proteomes" id="UP000823399"/>
    </source>
</evidence>
<evidence type="ECO:0000313" key="2">
    <source>
        <dbReference type="EMBL" id="KAG2108750.1"/>
    </source>
</evidence>
<dbReference type="AlphaFoldDB" id="A0A9P7F6V1"/>
<feature type="compositionally biased region" description="Polar residues" evidence="1">
    <location>
        <begin position="1"/>
        <end position="11"/>
    </location>
</feature>
<organism evidence="2 3">
    <name type="scientific">Suillus discolor</name>
    <dbReference type="NCBI Taxonomy" id="1912936"/>
    <lineage>
        <taxon>Eukaryota</taxon>
        <taxon>Fungi</taxon>
        <taxon>Dikarya</taxon>
        <taxon>Basidiomycota</taxon>
        <taxon>Agaricomycotina</taxon>
        <taxon>Agaricomycetes</taxon>
        <taxon>Agaricomycetidae</taxon>
        <taxon>Boletales</taxon>
        <taxon>Suillineae</taxon>
        <taxon>Suillaceae</taxon>
        <taxon>Suillus</taxon>
    </lineage>
</organism>
<dbReference type="InterPro" id="IPR043502">
    <property type="entry name" value="DNA/RNA_pol_sf"/>
</dbReference>
<gene>
    <name evidence="2" type="ORF">F5147DRAFT_773554</name>
</gene>
<dbReference type="SUPFAM" id="SSF56672">
    <property type="entry name" value="DNA/RNA polymerases"/>
    <property type="match status" value="1"/>
</dbReference>
<evidence type="ECO:0008006" key="4">
    <source>
        <dbReference type="Google" id="ProtNLM"/>
    </source>
</evidence>
<dbReference type="OrthoDB" id="2687418at2759"/>
<dbReference type="GeneID" id="64703736"/>
<dbReference type="RefSeq" id="XP_041293120.1">
    <property type="nucleotide sequence ID" value="XM_041441477.1"/>
</dbReference>
<feature type="region of interest" description="Disordered" evidence="1">
    <location>
        <begin position="1"/>
        <end position="42"/>
    </location>
</feature>
<protein>
    <recommendedName>
        <fullName evidence="4">Reverse transcriptase domain-containing protein</fullName>
    </recommendedName>
</protein>
<feature type="compositionally biased region" description="Polar residues" evidence="1">
    <location>
        <begin position="25"/>
        <end position="34"/>
    </location>
</feature>
<name>A0A9P7F6V1_9AGAM</name>
<dbReference type="Proteomes" id="UP000823399">
    <property type="component" value="Unassembled WGS sequence"/>
</dbReference>
<keyword evidence="3" id="KW-1185">Reference proteome</keyword>
<sequence>MAMSSGMTEPSETFMPPTSPLVADSSWTQENPLSPQKEDRNLQLSGIPAANGITESAHASEEQQKFIEDQLGEEIRLGRVSESFRSELLPGMYSVLMHTVPKPNSDKLHLVVDHTAGEYSLNSMIDVDAIKGTKLDGLHSLGASLLEFRKDHPDEKLLLFKSDVSQAFCRLPMHQLWQAKQVLTFRGQWHINHCNNFGGRGSPKVWISFMSLMAWIAIHHTLIKALKLYMDNSFSFEVAGWTLYYEPYQCHFPEKQTHLLQLWDEIGVPHD</sequence>
<evidence type="ECO:0000256" key="1">
    <source>
        <dbReference type="SAM" id="MobiDB-lite"/>
    </source>
</evidence>
<reference evidence="2" key="1">
    <citation type="journal article" date="2020" name="New Phytol.">
        <title>Comparative genomics reveals dynamic genome evolution in host specialist ectomycorrhizal fungi.</title>
        <authorList>
            <person name="Lofgren L.A."/>
            <person name="Nguyen N.H."/>
            <person name="Vilgalys R."/>
            <person name="Ruytinx J."/>
            <person name="Liao H.L."/>
            <person name="Branco S."/>
            <person name="Kuo A."/>
            <person name="LaButti K."/>
            <person name="Lipzen A."/>
            <person name="Andreopoulos W."/>
            <person name="Pangilinan J."/>
            <person name="Riley R."/>
            <person name="Hundley H."/>
            <person name="Na H."/>
            <person name="Barry K."/>
            <person name="Grigoriev I.V."/>
            <person name="Stajich J.E."/>
            <person name="Kennedy P.G."/>
        </authorList>
    </citation>
    <scope>NUCLEOTIDE SEQUENCE</scope>
    <source>
        <strain evidence="2">FC423</strain>
    </source>
</reference>
<comment type="caution">
    <text evidence="2">The sequence shown here is derived from an EMBL/GenBank/DDBJ whole genome shotgun (WGS) entry which is preliminary data.</text>
</comment>